<evidence type="ECO:0000313" key="3">
    <source>
        <dbReference type="Proteomes" id="UP000652761"/>
    </source>
</evidence>
<reference evidence="2" key="1">
    <citation type="submission" date="2017-07" db="EMBL/GenBank/DDBJ databases">
        <title>Taro Niue Genome Assembly and Annotation.</title>
        <authorList>
            <person name="Atibalentja N."/>
            <person name="Keating K."/>
            <person name="Fields C.J."/>
        </authorList>
    </citation>
    <scope>NUCLEOTIDE SEQUENCE</scope>
    <source>
        <strain evidence="2">Niue_2</strain>
        <tissue evidence="2">Leaf</tissue>
    </source>
</reference>
<comment type="caution">
    <text evidence="2">The sequence shown here is derived from an EMBL/GenBank/DDBJ whole genome shotgun (WGS) entry which is preliminary data.</text>
</comment>
<feature type="region of interest" description="Disordered" evidence="1">
    <location>
        <begin position="136"/>
        <end position="156"/>
    </location>
</feature>
<name>A0A843UY83_COLES</name>
<dbReference type="AlphaFoldDB" id="A0A843UY83"/>
<keyword evidence="3" id="KW-1185">Reference proteome</keyword>
<organism evidence="2 3">
    <name type="scientific">Colocasia esculenta</name>
    <name type="common">Wild taro</name>
    <name type="synonym">Arum esculentum</name>
    <dbReference type="NCBI Taxonomy" id="4460"/>
    <lineage>
        <taxon>Eukaryota</taxon>
        <taxon>Viridiplantae</taxon>
        <taxon>Streptophyta</taxon>
        <taxon>Embryophyta</taxon>
        <taxon>Tracheophyta</taxon>
        <taxon>Spermatophyta</taxon>
        <taxon>Magnoliopsida</taxon>
        <taxon>Liliopsida</taxon>
        <taxon>Araceae</taxon>
        <taxon>Aroideae</taxon>
        <taxon>Colocasieae</taxon>
        <taxon>Colocasia</taxon>
    </lineage>
</organism>
<protein>
    <submittedName>
        <fullName evidence="2">Uncharacterized protein</fullName>
    </submittedName>
</protein>
<accession>A0A843UY83</accession>
<feature type="non-terminal residue" evidence="2">
    <location>
        <position position="1"/>
    </location>
</feature>
<evidence type="ECO:0000256" key="1">
    <source>
        <dbReference type="SAM" id="MobiDB-lite"/>
    </source>
</evidence>
<dbReference type="Proteomes" id="UP000652761">
    <property type="component" value="Unassembled WGS sequence"/>
</dbReference>
<evidence type="ECO:0000313" key="2">
    <source>
        <dbReference type="EMBL" id="MQL87417.1"/>
    </source>
</evidence>
<gene>
    <name evidence="2" type="ORF">Taro_019936</name>
</gene>
<proteinExistence type="predicted"/>
<dbReference type="EMBL" id="NMUH01000975">
    <property type="protein sequence ID" value="MQL87417.1"/>
    <property type="molecule type" value="Genomic_DNA"/>
</dbReference>
<sequence length="156" mass="16647">MVAAERPAATALAVRVAAGVSVAAVVLGGRVVGVDATYQAVVTAFPIFEGSCLWRAVRGGDDHSYEKTLTGFLEGLLRNPAQLVTRQPRRLRSCRDGASGRDMVATLLSIDSLVSLPSSDRARVRRRRRGDVCYSPSGSPWPVGGDRENRVLGVGR</sequence>